<dbReference type="Proteomes" id="UP000198500">
    <property type="component" value="Unassembled WGS sequence"/>
</dbReference>
<feature type="chain" id="PRO_5011586962" description="Oxidoreductase molybdopterin binding domain-containing protein" evidence="1">
    <location>
        <begin position="24"/>
        <end position="156"/>
    </location>
</feature>
<name>A0A1H3CLQ7_9GAMM</name>
<dbReference type="RefSeq" id="WP_229806508.1">
    <property type="nucleotide sequence ID" value="NZ_BMXH01000010.1"/>
</dbReference>
<dbReference type="AlphaFoldDB" id="A0A1H3CLQ7"/>
<feature type="signal peptide" evidence="1">
    <location>
        <begin position="1"/>
        <end position="23"/>
    </location>
</feature>
<gene>
    <name evidence="2" type="ORF">SAMN05443545_10649</name>
</gene>
<organism evidence="2 3">
    <name type="scientific">Aidingimonas halophila</name>
    <dbReference type="NCBI Taxonomy" id="574349"/>
    <lineage>
        <taxon>Bacteria</taxon>
        <taxon>Pseudomonadati</taxon>
        <taxon>Pseudomonadota</taxon>
        <taxon>Gammaproteobacteria</taxon>
        <taxon>Oceanospirillales</taxon>
        <taxon>Halomonadaceae</taxon>
        <taxon>Aidingimonas</taxon>
    </lineage>
</organism>
<evidence type="ECO:0000256" key="1">
    <source>
        <dbReference type="SAM" id="SignalP"/>
    </source>
</evidence>
<evidence type="ECO:0000313" key="3">
    <source>
        <dbReference type="Proteomes" id="UP000198500"/>
    </source>
</evidence>
<evidence type="ECO:0000313" key="2">
    <source>
        <dbReference type="EMBL" id="SDX55101.1"/>
    </source>
</evidence>
<sequence>MPIWRSFRWCGAFLALISIHVHADPSQLVIGQDGEERVIPIERLRQQADVEFSFHDPYRSREVSIRGLAFAEWVRENFDPVPERLRFAAWDDYEATLADWDDPQWVLVTHEDGRPIGLQEKGPLRLVERDYGERDPDNLRNFNDWIWMIKRIEGVP</sequence>
<accession>A0A1H3CLQ7</accession>
<protein>
    <recommendedName>
        <fullName evidence="4">Oxidoreductase molybdopterin binding domain-containing protein</fullName>
    </recommendedName>
</protein>
<keyword evidence="3" id="KW-1185">Reference proteome</keyword>
<proteinExistence type="predicted"/>
<dbReference type="STRING" id="574349.SAMN05443545_10649"/>
<dbReference type="EMBL" id="FNNI01000006">
    <property type="protein sequence ID" value="SDX55101.1"/>
    <property type="molecule type" value="Genomic_DNA"/>
</dbReference>
<evidence type="ECO:0008006" key="4">
    <source>
        <dbReference type="Google" id="ProtNLM"/>
    </source>
</evidence>
<reference evidence="2 3" key="1">
    <citation type="submission" date="2016-10" db="EMBL/GenBank/DDBJ databases">
        <authorList>
            <person name="de Groot N.N."/>
        </authorList>
    </citation>
    <scope>NUCLEOTIDE SEQUENCE [LARGE SCALE GENOMIC DNA]</scope>
    <source>
        <strain evidence="2 3">DSM 19219</strain>
    </source>
</reference>
<keyword evidence="1" id="KW-0732">Signal</keyword>